<name>A0A4Q0XGN9_9FLAO</name>
<dbReference type="EMBL" id="SDDZ01000009">
    <property type="protein sequence ID" value="RXJ45916.1"/>
    <property type="molecule type" value="Genomic_DNA"/>
</dbReference>
<organism evidence="2 3">
    <name type="scientific">Gelidibacter gilvus</name>
    <dbReference type="NCBI Taxonomy" id="59602"/>
    <lineage>
        <taxon>Bacteria</taxon>
        <taxon>Pseudomonadati</taxon>
        <taxon>Bacteroidota</taxon>
        <taxon>Flavobacteriia</taxon>
        <taxon>Flavobacteriales</taxon>
        <taxon>Flavobacteriaceae</taxon>
        <taxon>Gelidibacter</taxon>
    </lineage>
</organism>
<dbReference type="Proteomes" id="UP000289792">
    <property type="component" value="Unassembled WGS sequence"/>
</dbReference>
<evidence type="ECO:0000313" key="3">
    <source>
        <dbReference type="Proteomes" id="UP000289792"/>
    </source>
</evidence>
<dbReference type="OrthoDB" id="750023at2"/>
<comment type="caution">
    <text evidence="2">The sequence shown here is derived from an EMBL/GenBank/DDBJ whole genome shotgun (WGS) entry which is preliminary data.</text>
</comment>
<keyword evidence="3" id="KW-1185">Reference proteome</keyword>
<dbReference type="AlphaFoldDB" id="A0A4Q0XGN9"/>
<proteinExistence type="predicted"/>
<evidence type="ECO:0000313" key="2">
    <source>
        <dbReference type="EMBL" id="RXJ45916.1"/>
    </source>
</evidence>
<feature type="chain" id="PRO_5020635100" description="Organic solvent tolerance-like N-terminal domain-containing protein" evidence="1">
    <location>
        <begin position="25"/>
        <end position="228"/>
    </location>
</feature>
<evidence type="ECO:0008006" key="4">
    <source>
        <dbReference type="Google" id="ProtNLM"/>
    </source>
</evidence>
<dbReference type="RefSeq" id="WP_129018118.1">
    <property type="nucleotide sequence ID" value="NZ_SDDZ01000009.1"/>
</dbReference>
<reference evidence="2 3" key="1">
    <citation type="submission" date="2019-01" db="EMBL/GenBank/DDBJ databases">
        <title>Genome sequence of the Antarctic species Gelidibacter gilvus ACAM 158(T).</title>
        <authorList>
            <person name="Bowman J.P."/>
        </authorList>
    </citation>
    <scope>NUCLEOTIDE SEQUENCE [LARGE SCALE GENOMIC DNA]</scope>
    <source>
        <strain evidence="2 3">IC158</strain>
    </source>
</reference>
<protein>
    <recommendedName>
        <fullName evidence="4">Organic solvent tolerance-like N-terminal domain-containing protein</fullName>
    </recommendedName>
</protein>
<accession>A0A4Q0XGN9</accession>
<gene>
    <name evidence="2" type="ORF">ESZ48_13935</name>
</gene>
<sequence length="228" mass="26048">MKKQLLFSTMVVIGLASTAATLEAKTNVEPQGEGFKNIASYRYVEPIMFIEHGVEFLIFPDGSFDFNSNLNMSSKAHNPTYYKDNISLRRSSVKGIQGATKNSHSYYRATSDQGVIIQHDHNGKVTRVGNVFVNYDRAGKVKRLGSVYMNYDRSGKLSQVGDLHVRYNRWDEIVSTQGVVNRANTNNRYETYYTTAQASPVYSYYSTQDDYYYYKKGGKVKKQKKVKR</sequence>
<feature type="signal peptide" evidence="1">
    <location>
        <begin position="1"/>
        <end position="24"/>
    </location>
</feature>
<keyword evidence="1" id="KW-0732">Signal</keyword>
<evidence type="ECO:0000256" key="1">
    <source>
        <dbReference type="SAM" id="SignalP"/>
    </source>
</evidence>